<sequence>MSKDLETIKDYYKYTITGKNYGFDINNYQDGQSHFNINTRKHCHFSTPYNRRDFFKICLIIGQGKFKYGKHTLVIDKPTLFLPCPTIPYEWESCSENQEGYFCLFNKEFFHSDASLELFKKTSLFKEWSKPFIFLADAEVESLNNYFMQMYEMAQSSYPLKYEIIRNLVAIVLHKALQLKAEDIHIQEQSPADRLYRLFDNALDNQFPLDSPAYPLLLKTPKDFAQLLNVHVNHLNAIVKKNTGNTTTQVIKNRVFEEAKNLLKHTTWDIAEIGYTLGFDHPTHFNNFFKKYASITPLQFKNTL</sequence>
<dbReference type="InterPro" id="IPR037923">
    <property type="entry name" value="HTH-like"/>
</dbReference>
<evidence type="ECO:0000256" key="1">
    <source>
        <dbReference type="ARBA" id="ARBA00023015"/>
    </source>
</evidence>
<dbReference type="InterPro" id="IPR009057">
    <property type="entry name" value="Homeodomain-like_sf"/>
</dbReference>
<dbReference type="AlphaFoldDB" id="A0A6I3LHG5"/>
<feature type="domain" description="HTH araC/xylS-type" evidence="4">
    <location>
        <begin position="193"/>
        <end position="303"/>
    </location>
</feature>
<dbReference type="Pfam" id="PF12833">
    <property type="entry name" value="HTH_18"/>
    <property type="match status" value="1"/>
</dbReference>
<dbReference type="InterPro" id="IPR018060">
    <property type="entry name" value="HTH_AraC"/>
</dbReference>
<dbReference type="RefSeq" id="WP_155091328.1">
    <property type="nucleotide sequence ID" value="NZ_CP102754.1"/>
</dbReference>
<accession>A0A6I3LHG5</accession>
<evidence type="ECO:0000259" key="4">
    <source>
        <dbReference type="PROSITE" id="PS01124"/>
    </source>
</evidence>
<proteinExistence type="predicted"/>
<gene>
    <name evidence="5" type="ORF">GJV76_03875</name>
</gene>
<name>A0A6I3LHG5_9FLAO</name>
<dbReference type="PANTHER" id="PTHR43280:SF32">
    <property type="entry name" value="TRANSCRIPTIONAL REGULATORY PROTEIN"/>
    <property type="match status" value="1"/>
</dbReference>
<keyword evidence="3" id="KW-0804">Transcription</keyword>
<dbReference type="GO" id="GO:0043565">
    <property type="term" value="F:sequence-specific DNA binding"/>
    <property type="evidence" value="ECO:0007669"/>
    <property type="project" value="InterPro"/>
</dbReference>
<reference evidence="5 6" key="1">
    <citation type="submission" date="2019-11" db="EMBL/GenBank/DDBJ databases">
        <title>Genome of Strain BIT-d1.</title>
        <authorList>
            <person name="Yang Y."/>
        </authorList>
    </citation>
    <scope>NUCLEOTIDE SEQUENCE [LARGE SCALE GENOMIC DNA]</scope>
    <source>
        <strain evidence="5 6">BIT-d1</strain>
    </source>
</reference>
<evidence type="ECO:0000313" key="6">
    <source>
        <dbReference type="Proteomes" id="UP000438760"/>
    </source>
</evidence>
<evidence type="ECO:0000256" key="2">
    <source>
        <dbReference type="ARBA" id="ARBA00023125"/>
    </source>
</evidence>
<comment type="caution">
    <text evidence="5">The sequence shown here is derived from an EMBL/GenBank/DDBJ whole genome shotgun (WGS) entry which is preliminary data.</text>
</comment>
<organism evidence="5 6">
    <name type="scientific">Myroides albus</name>
    <dbReference type="NCBI Taxonomy" id="2562892"/>
    <lineage>
        <taxon>Bacteria</taxon>
        <taxon>Pseudomonadati</taxon>
        <taxon>Bacteroidota</taxon>
        <taxon>Flavobacteriia</taxon>
        <taxon>Flavobacteriales</taxon>
        <taxon>Flavobacteriaceae</taxon>
        <taxon>Myroides</taxon>
    </lineage>
</organism>
<dbReference type="Proteomes" id="UP000438760">
    <property type="component" value="Unassembled WGS sequence"/>
</dbReference>
<protein>
    <submittedName>
        <fullName evidence="5">Helix-turn-helix domain-containing protein</fullName>
    </submittedName>
</protein>
<dbReference type="SUPFAM" id="SSF51215">
    <property type="entry name" value="Regulatory protein AraC"/>
    <property type="match status" value="1"/>
</dbReference>
<keyword evidence="1" id="KW-0805">Transcription regulation</keyword>
<dbReference type="EMBL" id="WMJX01000005">
    <property type="protein sequence ID" value="MTG97277.1"/>
    <property type="molecule type" value="Genomic_DNA"/>
</dbReference>
<dbReference type="PANTHER" id="PTHR43280">
    <property type="entry name" value="ARAC-FAMILY TRANSCRIPTIONAL REGULATOR"/>
    <property type="match status" value="1"/>
</dbReference>
<keyword evidence="6" id="KW-1185">Reference proteome</keyword>
<keyword evidence="2" id="KW-0238">DNA-binding</keyword>
<dbReference type="Gene3D" id="1.10.10.60">
    <property type="entry name" value="Homeodomain-like"/>
    <property type="match status" value="1"/>
</dbReference>
<dbReference type="OrthoDB" id="629929at2"/>
<dbReference type="PROSITE" id="PS01124">
    <property type="entry name" value="HTH_ARAC_FAMILY_2"/>
    <property type="match status" value="1"/>
</dbReference>
<dbReference type="GO" id="GO:0003700">
    <property type="term" value="F:DNA-binding transcription factor activity"/>
    <property type="evidence" value="ECO:0007669"/>
    <property type="project" value="InterPro"/>
</dbReference>
<evidence type="ECO:0000256" key="3">
    <source>
        <dbReference type="ARBA" id="ARBA00023163"/>
    </source>
</evidence>
<dbReference type="SMART" id="SM00342">
    <property type="entry name" value="HTH_ARAC"/>
    <property type="match status" value="1"/>
</dbReference>
<evidence type="ECO:0000313" key="5">
    <source>
        <dbReference type="EMBL" id="MTG97277.1"/>
    </source>
</evidence>
<dbReference type="SUPFAM" id="SSF46689">
    <property type="entry name" value="Homeodomain-like"/>
    <property type="match status" value="1"/>
</dbReference>